<evidence type="ECO:0000313" key="3">
    <source>
        <dbReference type="Proteomes" id="UP000015106"/>
    </source>
</evidence>
<dbReference type="EnsemblPlants" id="TuG1812G0400001871.01.T01">
    <property type="protein sequence ID" value="TuG1812G0400001871.01.T01.cds446241"/>
    <property type="gene ID" value="TuG1812G0400001871.01"/>
</dbReference>
<reference evidence="2" key="3">
    <citation type="submission" date="2022-06" db="UniProtKB">
        <authorList>
            <consortium name="EnsemblPlants"/>
        </authorList>
    </citation>
    <scope>IDENTIFICATION</scope>
</reference>
<dbReference type="Gramene" id="TuG1812G0400001871.01.T01">
    <property type="protein sequence ID" value="TuG1812G0400001871.01.T01.cds446241"/>
    <property type="gene ID" value="TuG1812G0400001871.01"/>
</dbReference>
<evidence type="ECO:0000313" key="2">
    <source>
        <dbReference type="EnsemblPlants" id="TuG1812G0400001871.01.T01.cds446241"/>
    </source>
</evidence>
<protein>
    <submittedName>
        <fullName evidence="2">Uncharacterized protein</fullName>
    </submittedName>
</protein>
<reference evidence="3" key="1">
    <citation type="journal article" date="2013" name="Nature">
        <title>Draft genome of the wheat A-genome progenitor Triticum urartu.</title>
        <authorList>
            <person name="Ling H.Q."/>
            <person name="Zhao S."/>
            <person name="Liu D."/>
            <person name="Wang J."/>
            <person name="Sun H."/>
            <person name="Zhang C."/>
            <person name="Fan H."/>
            <person name="Li D."/>
            <person name="Dong L."/>
            <person name="Tao Y."/>
            <person name="Gao C."/>
            <person name="Wu H."/>
            <person name="Li Y."/>
            <person name="Cui Y."/>
            <person name="Guo X."/>
            <person name="Zheng S."/>
            <person name="Wang B."/>
            <person name="Yu K."/>
            <person name="Liang Q."/>
            <person name="Yang W."/>
            <person name="Lou X."/>
            <person name="Chen J."/>
            <person name="Feng M."/>
            <person name="Jian J."/>
            <person name="Zhang X."/>
            <person name="Luo G."/>
            <person name="Jiang Y."/>
            <person name="Liu J."/>
            <person name="Wang Z."/>
            <person name="Sha Y."/>
            <person name="Zhang B."/>
            <person name="Wu H."/>
            <person name="Tang D."/>
            <person name="Shen Q."/>
            <person name="Xue P."/>
            <person name="Zou S."/>
            <person name="Wang X."/>
            <person name="Liu X."/>
            <person name="Wang F."/>
            <person name="Yang Y."/>
            <person name="An X."/>
            <person name="Dong Z."/>
            <person name="Zhang K."/>
            <person name="Zhang X."/>
            <person name="Luo M.C."/>
            <person name="Dvorak J."/>
            <person name="Tong Y."/>
            <person name="Wang J."/>
            <person name="Yang H."/>
            <person name="Li Z."/>
            <person name="Wang D."/>
            <person name="Zhang A."/>
            <person name="Wang J."/>
        </authorList>
    </citation>
    <scope>NUCLEOTIDE SEQUENCE</scope>
    <source>
        <strain evidence="3">cv. G1812</strain>
    </source>
</reference>
<reference evidence="2" key="2">
    <citation type="submission" date="2018-03" db="EMBL/GenBank/DDBJ databases">
        <title>The Triticum urartu genome reveals the dynamic nature of wheat genome evolution.</title>
        <authorList>
            <person name="Ling H."/>
            <person name="Ma B."/>
            <person name="Shi X."/>
            <person name="Liu H."/>
            <person name="Dong L."/>
            <person name="Sun H."/>
            <person name="Cao Y."/>
            <person name="Gao Q."/>
            <person name="Zheng S."/>
            <person name="Li Y."/>
            <person name="Yu Y."/>
            <person name="Du H."/>
            <person name="Qi M."/>
            <person name="Li Y."/>
            <person name="Yu H."/>
            <person name="Cui Y."/>
            <person name="Wang N."/>
            <person name="Chen C."/>
            <person name="Wu H."/>
            <person name="Zhao Y."/>
            <person name="Zhang J."/>
            <person name="Li Y."/>
            <person name="Zhou W."/>
            <person name="Zhang B."/>
            <person name="Hu W."/>
            <person name="Eijk M."/>
            <person name="Tang J."/>
            <person name="Witsenboer H."/>
            <person name="Zhao S."/>
            <person name="Li Z."/>
            <person name="Zhang A."/>
            <person name="Wang D."/>
            <person name="Liang C."/>
        </authorList>
    </citation>
    <scope>NUCLEOTIDE SEQUENCE [LARGE SCALE GENOMIC DNA]</scope>
    <source>
        <strain evidence="2">cv. G1812</strain>
    </source>
</reference>
<dbReference type="Proteomes" id="UP000015106">
    <property type="component" value="Chromosome 4"/>
</dbReference>
<keyword evidence="1" id="KW-0732">Signal</keyword>
<keyword evidence="3" id="KW-1185">Reference proteome</keyword>
<proteinExistence type="predicted"/>
<accession>A0A8R7Q621</accession>
<dbReference type="AlphaFoldDB" id="A0A8R7Q621"/>
<feature type="signal peptide" evidence="1">
    <location>
        <begin position="1"/>
        <end position="31"/>
    </location>
</feature>
<feature type="chain" id="PRO_5035879825" evidence="1">
    <location>
        <begin position="32"/>
        <end position="72"/>
    </location>
</feature>
<evidence type="ECO:0000256" key="1">
    <source>
        <dbReference type="SAM" id="SignalP"/>
    </source>
</evidence>
<name>A0A8R7Q621_TRIUA</name>
<organism evidence="2 3">
    <name type="scientific">Triticum urartu</name>
    <name type="common">Red wild einkorn</name>
    <name type="synonym">Crithodium urartu</name>
    <dbReference type="NCBI Taxonomy" id="4572"/>
    <lineage>
        <taxon>Eukaryota</taxon>
        <taxon>Viridiplantae</taxon>
        <taxon>Streptophyta</taxon>
        <taxon>Embryophyta</taxon>
        <taxon>Tracheophyta</taxon>
        <taxon>Spermatophyta</taxon>
        <taxon>Magnoliopsida</taxon>
        <taxon>Liliopsida</taxon>
        <taxon>Poales</taxon>
        <taxon>Poaceae</taxon>
        <taxon>BOP clade</taxon>
        <taxon>Pooideae</taxon>
        <taxon>Triticodae</taxon>
        <taxon>Triticeae</taxon>
        <taxon>Triticinae</taxon>
        <taxon>Triticum</taxon>
    </lineage>
</organism>
<sequence>RHRAPPPIAVTCHQLTVVGVGVALVVDVATAVTQPADPTWRADAGRTATDMTWRIDAGPTVLRHVSGATYAE</sequence>